<reference evidence="3 4" key="1">
    <citation type="journal article" date="2012" name="New Phytol.">
        <title>Insight into trade-off between wood decay and parasitism from the genome of a fungal forest pathogen.</title>
        <authorList>
            <person name="Olson A."/>
            <person name="Aerts A."/>
            <person name="Asiegbu F."/>
            <person name="Belbahri L."/>
            <person name="Bouzid O."/>
            <person name="Broberg A."/>
            <person name="Canback B."/>
            <person name="Coutinho P.M."/>
            <person name="Cullen D."/>
            <person name="Dalman K."/>
            <person name="Deflorio G."/>
            <person name="van Diepen L.T."/>
            <person name="Dunand C."/>
            <person name="Duplessis S."/>
            <person name="Durling M."/>
            <person name="Gonthier P."/>
            <person name="Grimwood J."/>
            <person name="Fossdal C.G."/>
            <person name="Hansson D."/>
            <person name="Henrissat B."/>
            <person name="Hietala A."/>
            <person name="Himmelstrand K."/>
            <person name="Hoffmeister D."/>
            <person name="Hogberg N."/>
            <person name="James T.Y."/>
            <person name="Karlsson M."/>
            <person name="Kohler A."/>
            <person name="Kues U."/>
            <person name="Lee Y.H."/>
            <person name="Lin Y.C."/>
            <person name="Lind M."/>
            <person name="Lindquist E."/>
            <person name="Lombard V."/>
            <person name="Lucas S."/>
            <person name="Lunden K."/>
            <person name="Morin E."/>
            <person name="Murat C."/>
            <person name="Park J."/>
            <person name="Raffaello T."/>
            <person name="Rouze P."/>
            <person name="Salamov A."/>
            <person name="Schmutz J."/>
            <person name="Solheim H."/>
            <person name="Stahlberg J."/>
            <person name="Velez H."/>
            <person name="de Vries R.P."/>
            <person name="Wiebenga A."/>
            <person name="Woodward S."/>
            <person name="Yakovlev I."/>
            <person name="Garbelotto M."/>
            <person name="Martin F."/>
            <person name="Grigoriev I.V."/>
            <person name="Stenlid J."/>
        </authorList>
    </citation>
    <scope>NUCLEOTIDE SEQUENCE [LARGE SCALE GENOMIC DNA]</scope>
    <source>
        <strain evidence="3 4">TC 32-1</strain>
    </source>
</reference>
<feature type="region of interest" description="Disordered" evidence="2">
    <location>
        <begin position="169"/>
        <end position="190"/>
    </location>
</feature>
<evidence type="ECO:0000256" key="1">
    <source>
        <dbReference type="SAM" id="Coils"/>
    </source>
</evidence>
<dbReference type="InParanoid" id="W4KBY8"/>
<protein>
    <submittedName>
        <fullName evidence="3">Uncharacterized protein</fullName>
    </submittedName>
</protein>
<organism evidence="3 4">
    <name type="scientific">Heterobasidion irregulare (strain TC 32-1)</name>
    <dbReference type="NCBI Taxonomy" id="747525"/>
    <lineage>
        <taxon>Eukaryota</taxon>
        <taxon>Fungi</taxon>
        <taxon>Dikarya</taxon>
        <taxon>Basidiomycota</taxon>
        <taxon>Agaricomycotina</taxon>
        <taxon>Agaricomycetes</taxon>
        <taxon>Russulales</taxon>
        <taxon>Bondarzewiaceae</taxon>
        <taxon>Heterobasidion</taxon>
        <taxon>Heterobasidion annosum species complex</taxon>
    </lineage>
</organism>
<feature type="region of interest" description="Disordered" evidence="2">
    <location>
        <begin position="505"/>
        <end position="543"/>
    </location>
</feature>
<dbReference type="KEGG" id="hir:HETIRDRAFT_119421"/>
<feature type="region of interest" description="Disordered" evidence="2">
    <location>
        <begin position="678"/>
        <end position="714"/>
    </location>
</feature>
<feature type="coiled-coil region" evidence="1">
    <location>
        <begin position="413"/>
        <end position="454"/>
    </location>
</feature>
<feature type="compositionally biased region" description="Basic and acidic residues" evidence="2">
    <location>
        <begin position="684"/>
        <end position="711"/>
    </location>
</feature>
<dbReference type="HOGENOM" id="CLU_353756_0_0_1"/>
<keyword evidence="4" id="KW-1185">Reference proteome</keyword>
<sequence length="852" mass="91858">MAWKEVGAWERCGKASATSASVERIAVAWNLERRGKFHGKKIGNERWRGKEWMEWLSMKIMSSGAKVLPVDTLEVALSAGHNTKTTSNAGGAGAKIDGVLRSNGEYEIIAPERFRDCAEHRPNVRSVVSGIRSMSNGRQALAIREDKEVGWPSNGVRLRLTDHAEVGTISDKDRPTHGGHRPIRNTGSDLVHTYRNPPVRSWDRPCSVKDATCLALFGISPKLPESLPRTLARSVVGGYESEREKKWRGKCGGVASYVGKGSAMSDGVERNAGVRVVSAKSGGAYRGFCRTQRHGALSGDHNHLMIVDSPATKSLIAFFPPSSSLMSSLISVLKAKLADYMLSLPDGAAEYEDYEVWGQGFAKRVAVFERLARGQDVPELADFIAEAERGLDPMATDDWLVWGARILPQRAARVALQQQQAAEEQALVEERERVAVAEQEAAEAEATRAAAARKSAEVDRERRRELLVDAMFDGSLDPEEGERQLAELEAESVFPLPLFLLSPSPSAAASSSHPVPSADLSHPDPSADSSYPDPSADSSYPDLSAADSALASATDALDRMSVGRVAAAAPTDVKGKQSAAAVVVEFAHQRTPPLGRVVLPLGPGTGRMSTVRSPVERNGAGKMLEDPPELLPGDVLANYACHRCATAFLTKAFRCYQRPGLVSCTKCARESKGCSFQPGWMPVEKGKGKSKEKGKGKSKEQSAPKAEERERPLKRRKVEVVIPVRSVGDSIAQTKAVRTRKPVQRLPTTARAVLAPTRPSRARSAAFPAPSDSSLLSPIVAQGIASELRYRIAVAEGTRASLARSVAMWQAELESLEVRAGPSTSPDAVLVEDSSEADDSGRSVSDDFLPDE</sequence>
<feature type="region of interest" description="Disordered" evidence="2">
    <location>
        <begin position="818"/>
        <end position="852"/>
    </location>
</feature>
<dbReference type="Proteomes" id="UP000030671">
    <property type="component" value="Unassembled WGS sequence"/>
</dbReference>
<dbReference type="AlphaFoldDB" id="W4KBY8"/>
<proteinExistence type="predicted"/>
<evidence type="ECO:0000313" key="4">
    <source>
        <dbReference type="Proteomes" id="UP000030671"/>
    </source>
</evidence>
<name>W4KBY8_HETIT</name>
<evidence type="ECO:0000313" key="3">
    <source>
        <dbReference type="EMBL" id="ETW83259.1"/>
    </source>
</evidence>
<accession>W4KBY8</accession>
<keyword evidence="1" id="KW-0175">Coiled coil</keyword>
<evidence type="ECO:0000256" key="2">
    <source>
        <dbReference type="SAM" id="MobiDB-lite"/>
    </source>
</evidence>
<dbReference type="EMBL" id="KI925457">
    <property type="protein sequence ID" value="ETW83259.1"/>
    <property type="molecule type" value="Genomic_DNA"/>
</dbReference>
<dbReference type="GeneID" id="20666646"/>
<dbReference type="RefSeq" id="XP_009545531.1">
    <property type="nucleotide sequence ID" value="XM_009547236.1"/>
</dbReference>
<gene>
    <name evidence="3" type="ORF">HETIRDRAFT_119421</name>
</gene>